<dbReference type="OrthoDB" id="4333532at2"/>
<comment type="caution">
    <text evidence="2">The sequence shown here is derived from an EMBL/GenBank/DDBJ whole genome shotgun (WGS) entry which is preliminary data.</text>
</comment>
<dbReference type="EMBL" id="RZYA01000004">
    <property type="protein sequence ID" value="RVU26370.1"/>
    <property type="molecule type" value="Genomic_DNA"/>
</dbReference>
<evidence type="ECO:0000313" key="2">
    <source>
        <dbReference type="EMBL" id="RVU26370.1"/>
    </source>
</evidence>
<dbReference type="AlphaFoldDB" id="A0A437PVV3"/>
<proteinExistence type="predicted"/>
<protein>
    <recommendedName>
        <fullName evidence="4">PH domain-containing protein</fullName>
    </recommendedName>
</protein>
<evidence type="ECO:0008006" key="4">
    <source>
        <dbReference type="Google" id="ProtNLM"/>
    </source>
</evidence>
<sequence length="164" mass="17549">MVRDRRWAADLRAAVFCSVAVCCLVLLIDTANGTLTAARGALWAGLAALLQGVLHPPLVSVGPGWLAVRGVWGTRRVCTDLLTSVRHSDGVTPRLVLRDALGGRVEVDPKVFADNPVLWHRLETGARRARASGLLRCGAGVVERLADRMDGDAARAVFEASDMD</sequence>
<organism evidence="2 3">
    <name type="scientific">Streptomyces antnestii</name>
    <dbReference type="NCBI Taxonomy" id="2494256"/>
    <lineage>
        <taxon>Bacteria</taxon>
        <taxon>Bacillati</taxon>
        <taxon>Actinomycetota</taxon>
        <taxon>Actinomycetes</taxon>
        <taxon>Kitasatosporales</taxon>
        <taxon>Streptomycetaceae</taxon>
        <taxon>Streptomyces</taxon>
    </lineage>
</organism>
<keyword evidence="1" id="KW-0812">Transmembrane</keyword>
<name>A0A437PVV3_9ACTN</name>
<accession>A0A437PVV3</accession>
<gene>
    <name evidence="2" type="ORF">EOT10_10495</name>
</gene>
<evidence type="ECO:0000313" key="3">
    <source>
        <dbReference type="Proteomes" id="UP000283128"/>
    </source>
</evidence>
<dbReference type="Proteomes" id="UP000283128">
    <property type="component" value="Unassembled WGS sequence"/>
</dbReference>
<keyword evidence="3" id="KW-1185">Reference proteome</keyword>
<keyword evidence="1" id="KW-1133">Transmembrane helix</keyword>
<feature type="transmembrane region" description="Helical" evidence="1">
    <location>
        <begin position="43"/>
        <end position="66"/>
    </location>
</feature>
<keyword evidence="1" id="KW-0472">Membrane</keyword>
<evidence type="ECO:0000256" key="1">
    <source>
        <dbReference type="SAM" id="Phobius"/>
    </source>
</evidence>
<reference evidence="2 3" key="1">
    <citation type="submission" date="2019-01" db="EMBL/GenBank/DDBJ databases">
        <title>Genome sequences of Streptomyces and Rhizobium isolates collected from root and soil.</title>
        <authorList>
            <person name="Chhettri S."/>
            <person name="Sevigny J.L."/>
            <person name="Sen A."/>
            <person name="Ennis N."/>
            <person name="Tisa L."/>
        </authorList>
    </citation>
    <scope>NUCLEOTIDE SEQUENCE [LARGE SCALE GENOMIC DNA]</scope>
    <source>
        <strain evidence="2 3">San01</strain>
    </source>
</reference>